<keyword evidence="1" id="KW-0732">Signal</keyword>
<evidence type="ECO:0000256" key="1">
    <source>
        <dbReference type="SAM" id="SignalP"/>
    </source>
</evidence>
<feature type="signal peptide" evidence="1">
    <location>
        <begin position="1"/>
        <end position="28"/>
    </location>
</feature>
<dbReference type="RefSeq" id="WP_163679915.1">
    <property type="nucleotide sequence ID" value="NZ_JAAIYP010000038.1"/>
</dbReference>
<accession>A0A7C9UUI1</accession>
<dbReference type="Proteomes" id="UP000480684">
    <property type="component" value="Unassembled WGS sequence"/>
</dbReference>
<reference evidence="2 3" key="1">
    <citation type="submission" date="2020-02" db="EMBL/GenBank/DDBJ databases">
        <authorList>
            <person name="Dziuba M."/>
            <person name="Kuznetsov B."/>
            <person name="Mardanov A."/>
            <person name="Ravin N."/>
            <person name="Grouzdev D."/>
        </authorList>
    </citation>
    <scope>NUCLEOTIDE SEQUENCE [LARGE SCALE GENOMIC DNA]</scope>
    <source>
        <strain evidence="2 3">SpK</strain>
    </source>
</reference>
<proteinExistence type="predicted"/>
<organism evidence="2 3">
    <name type="scientific">Magnetospirillum aberrantis SpK</name>
    <dbReference type="NCBI Taxonomy" id="908842"/>
    <lineage>
        <taxon>Bacteria</taxon>
        <taxon>Pseudomonadati</taxon>
        <taxon>Pseudomonadota</taxon>
        <taxon>Alphaproteobacteria</taxon>
        <taxon>Rhodospirillales</taxon>
        <taxon>Rhodospirillaceae</taxon>
        <taxon>Magnetospirillum</taxon>
    </lineage>
</organism>
<dbReference type="EMBL" id="JAAIYP010000038">
    <property type="protein sequence ID" value="NFV80887.1"/>
    <property type="molecule type" value="Genomic_DNA"/>
</dbReference>
<feature type="chain" id="PRO_5028923360" evidence="1">
    <location>
        <begin position="29"/>
        <end position="232"/>
    </location>
</feature>
<evidence type="ECO:0000313" key="2">
    <source>
        <dbReference type="EMBL" id="NFV80887.1"/>
    </source>
</evidence>
<dbReference type="AlphaFoldDB" id="A0A7C9UUI1"/>
<keyword evidence="3" id="KW-1185">Reference proteome</keyword>
<comment type="caution">
    <text evidence="2">The sequence shown here is derived from an EMBL/GenBank/DDBJ whole genome shotgun (WGS) entry which is preliminary data.</text>
</comment>
<evidence type="ECO:0000313" key="3">
    <source>
        <dbReference type="Proteomes" id="UP000480684"/>
    </source>
</evidence>
<name>A0A7C9UUI1_9PROT</name>
<protein>
    <submittedName>
        <fullName evidence="2">Uncharacterized protein</fullName>
    </submittedName>
</protein>
<sequence length="232" mass="24410">MKTTRSFCRIVTVAVVLVGTLIGVPAQAAAKDKETPSQSQAPTVTITGFRSAQFGDSESQLLPKIAKDLGIDAKSIKADTHPVERTRFLLAEAKNLLPDSGTASVAYILGATSKALMQVNVVWTVAPGDKAGLERVAATANALRDHLAGKGAYVKDSMALNARLPDGSILVFRGADVQGHMVALHLVVQPATPPQEEKKDDGTSPEMGAILRLSYMEKPGAPDVLKLAPSAF</sequence>
<gene>
    <name evidence="2" type="ORF">G4223_12270</name>
</gene>